<accession>A0A3A1P193</accession>
<dbReference type="PANTHER" id="PTHR12338:SF8">
    <property type="entry name" value="HEME_HEMOPEXIN-BINDING PROTEIN"/>
    <property type="match status" value="1"/>
</dbReference>
<evidence type="ECO:0000256" key="4">
    <source>
        <dbReference type="SAM" id="Phobius"/>
    </source>
</evidence>
<sequence length="3509" mass="352928">MSVLCLFNKKNASPRQRYTDIEVIMSNNRTRKKIALHAGASLSALVTVLVAPAALANPQNGQVIRGEASIFGEGTKAVTIDQHSDRAVINWDDFSIGSDEAVTFLQPGARSVAVNRITGQNPSQLMGSLTANGQVVLINRNGIAFGQNARVDAAGLVASTADIDDDAFMAGGNTLRFDSAEPTMADIVVNGSISVKDAGLAAFVAPHVRNDGVIMARMGRVALGAGTGFSLDLYGDGLIKFAPGDEISADIAGDSVQALVENSGQIIAEGGRVLLTAAAARDVVRNSVNVSGLVSAASATRDGGTILLTGPGRIETSGEGLLDVSSDAARGGTVKLLGETVALLDKARIDATGLTGGGEVLMGGNYLGQGPESNADFNLMAPDAIINASATGNGKGGRVILWSNKYTNAWGTILATGGNAGGDGGFVETSSKDVLNMVGTVDAGAPAGAAGTWLLDPGDVTIVNGSTSGTQFYSYTSNYEPSTDSAIPVVNIEYSLNRNNVTIKTGSGDYDINVKYPISWNSSYSLTLIAGRHIITYESISNSGNGGIYLYAAQNAIGTILIRSNISTYGGDINMRAGNDLYGSTTGYRANVIVNADNTSNGVYSRGGDIIIANSSVGAGPEQDPSWVRGTDIRGTVDAGTGDIAIYGYYGYVQSPRSYDVALPIENATIKGRNITIYGKSRAYGTEVNEGVRFYRNVNISASGYLNITGISNNGIGISTWRDGTTNLILYAAGDITLNGITSASSMQAIDLTRYYGSVGQVRIGYDGSNVSAGRITIEGTAPSGLLDLRSQVDIRTTGRYVTISDNGSYLSGIYLSPNTINPSYGYTKITLGGTQTGAITMTGAASWSASDSINWIERGGFYVNSRLTNTASGGDINVFGATGASGDSILNDRLYAQYGSINIYSGFNTAGSSYSGYTGKVSFSGYQQQARDDIIVRARGGIAINSGATFYTSTGDIRLSTENSGSFYYNASSSALSAAGRWIVYSTSPNNTTFGNLVSGNDAVWNQSTYSTLISELSSKSITGKRFAFSTLPDSSGGYYVETFDAPDKTYGTSLPSSTSSSTYKIYGSSLGTNPGANSAYVLADMPGVFTVTTNSPGYATKANVGTHVISGTGPSTFNGQSVTYRNYGRVAVVPRAVTLTGSQVYDGTRTVRGQSLSVTNLVSGDTVTVSGSAGNAVSSKNIGTRSLSSLSGLSLSNSNYTLSGGSGSITITRATITASLAGTVEKVYNANRNATLAAGNYSLSGIANGDIVSLNNPSSGTYNTKDVGSDKAVSVSGLSISGTDAGNYQLASSSITGNVGTITQATLTASLTDAVTRTYDATTDATLAAKNYDLAGIVSGDTVTLNNPTTGTYDTKNVGTGKTISVTGLAISGADAGNYQLAADTITGTIGEITKATLTASLTGAVTRTYDASTDAALAAGNYSVSGILSDDIVTLNNPTAGSFDTKNVGTGKTITVSGLTLADTDAGNYQLAATSITGDIGAITQAQLAVTNVTAANKVYDATLTASLSGGTVAALGTDLVSLVTTGATGAFASKDVGTGKAVTATGYTLTGTDADNYAIVQPIGLTADITRASLAVTDVIVANKIYDTTRNATLSGGAVAALGTDAITLVNTEAVGLFDTKNVGTDKTVTATGYTLTGTDAGNYTIVQPTGLTASITPAQLAVTDVTAANKVYDATLTATLSGGTVTALGTDTVSLVTTGATGAFATKDVGTGKAVTATGYTLTGTDAANYALVQPTGLSADITRALLAVTGVTAANRTYDATRTATLNGGAVSALGTDLVTLVSAGATGLFDTRNVGTDKTVTATGYTLTGTDADNYTIVQPTGLTASIAQAQLAVTGVTAASKVYDATLTATLSGGTVAALGTDTVSLVTTGATGAFATKDVGTGKAVTATGYTLTGTDAANYAIIQPTGLVADITRAQLTVTGVEVASRVYDTTRNATLSGGKVTGFDADDVALVIDNASALFNSKDVGVDKAVTAIDYALSGADAGNYTIVQPIGLTASITPAQLAVTGVTAANKVYDTTRSATLSGGSISALGTDVVTLVTTGAAGLFDTRLAGANKSVVATGYTLTGNDAHNYAIVQPTGLTANITRAQLTVTGVTAANKVYDATRSATLSGGEVTALGSDTVSLVRSDAAGLFNSRHVGIGKAITVTGYALTGADAANYTVVQPTSLTASITPAPINVTGVTVASRVYDTTRNATLSGGAVAGFDADDVSLVIDNASALFATKDVGSDKAVTATGYTLAGVDAGNYSIVLPTDLTASITQAQLAVTGVNAANKVYDTTRNATLSGGSVSALGTDLVTLVSSGAVGLFDSRTVGTNKAVTATGYTLSGNDAHNYAIVQPTGLSANITRAQLTVTGITAADKVYDASRTAALSGGTVTALGTDLVTLVSSGAAGLFDTRHAGANKAVAVTGYTLTGADAGNYAIVQPTGLTASITPAQLSVTGVSVASRAYNATRNAALSGGTVAALGADTVTLVTTDAVGEFDTRHVGTDKAVAATGYALTGADAGNYTIVQPTGLTASISQATITASLTGTASKVYDANRGAALAAGNYGLSGVFAGDTVTLNNPAAATYDSKDVGTGKTVSVTGLALGGTHGGNYVLASNSISGNIGTITRAQLAVTSVTAANKVYDATRTATLSGGTVTAFGTDSVSLVTTGAAGLFDSRHAGANKVVAATGYSLTGADAGNYTIVQPTGLTASITPAQLLVTGVTAANKVYDATRSATLSGGTVTQLGTDAVTLVSTGAAGLFDSRHVGNGKTVTATGYTLTGADAGNYTIVQPTGLTASISQATITASLTGTASKVYDANRGAALAAGNYSLSGVFAGDTVALNNPAEGTYDSKDVGTGKTISVSGLAIAGTDAGNYVLASGSITGNIGTITRASLAVTDVVVASKVYDATRSAALSGGSVAALGTDNVTLVSTGAAGLFDTRHVGTNKTVTATGYTLTGADAGNYTIVQPTGLTASISQATITASLTGTAAKVYDASRNATLAAANYGLSGVFAGDTVTLNNPAAGVFDTKNVGTGKTVSVSGLSISGTDSGNYVLASANITGAIGTITPAQLVVTGISAFDKVYDATRTAQLGGGTVTGLGSDDVALVATDAEGLFDTRNVGSDKLVTATGYTLAGGDAGNYAIVQPSPVTASITPATLTVAGSFTARDKVYDATTAVAIDTTGLTLSGVLASDNVELDIVDATGSFADKNVGTDKTVSLSIEGSLAGADAGNYVIAAGAPTGLADITPFALDVVLAGIGKVYDGNTDANAVVEGDNRFAGDDLRFAVTASYADKNVGTNKAVTVSEIALTGADAANYTVGSRGGSASSDITRLDSVAWTGAGDGVNWFDPANWAGRAIPDLANVANVILPAGVMVTFDTAAAISDAETDPVALDTLIGTLDTDTVFSATDSGLTLVSGELAIGEQLSLDRLEQTGGTIGGEGTLTVQDSAPRTDLPTEVEQTTTFLQVANVVKGILQPMNRDVRPDEIRALSEIDQPWLRVQVDEDEEEAE</sequence>
<dbReference type="SMART" id="SM00912">
    <property type="entry name" value="Haemagg_act"/>
    <property type="match status" value="1"/>
</dbReference>
<dbReference type="InterPro" id="IPR011050">
    <property type="entry name" value="Pectin_lyase_fold/virulence"/>
</dbReference>
<comment type="caution">
    <text evidence="6">The sequence shown here is derived from an EMBL/GenBank/DDBJ whole genome shotgun (WGS) entry which is preliminary data.</text>
</comment>
<keyword evidence="4" id="KW-0472">Membrane</keyword>
<gene>
    <name evidence="6" type="ORF">D2V17_17895</name>
</gene>
<proteinExistence type="predicted"/>
<dbReference type="GO" id="GO:0005576">
    <property type="term" value="C:extracellular region"/>
    <property type="evidence" value="ECO:0007669"/>
    <property type="project" value="UniProtKB-SubCell"/>
</dbReference>
<dbReference type="InterPro" id="IPR012334">
    <property type="entry name" value="Pectin_lyas_fold"/>
</dbReference>
<comment type="subcellular location">
    <subcellularLocation>
        <location evidence="1">Secreted</location>
    </subcellularLocation>
</comment>
<evidence type="ECO:0000256" key="2">
    <source>
        <dbReference type="ARBA" id="ARBA00022525"/>
    </source>
</evidence>
<feature type="domain" description="Filamentous haemagglutinin FhaB/tRNA nuclease CdiA-like TPS" evidence="5">
    <location>
        <begin position="54"/>
        <end position="167"/>
    </location>
</feature>
<dbReference type="NCBIfam" id="TIGR01901">
    <property type="entry name" value="adhes_NPXG"/>
    <property type="match status" value="1"/>
</dbReference>
<evidence type="ECO:0000313" key="6">
    <source>
        <dbReference type="EMBL" id="RIV81102.1"/>
    </source>
</evidence>
<dbReference type="InterPro" id="IPR041248">
    <property type="entry name" value="YDG"/>
</dbReference>
<keyword evidence="2" id="KW-0964">Secreted</keyword>
<dbReference type="PANTHER" id="PTHR12338">
    <property type="entry name" value="AUTOTRANSPORTER"/>
    <property type="match status" value="1"/>
</dbReference>
<dbReference type="InterPro" id="IPR050909">
    <property type="entry name" value="Bact_Autotransporter_VF"/>
</dbReference>
<dbReference type="OrthoDB" id="1776524at2"/>
<evidence type="ECO:0000256" key="3">
    <source>
        <dbReference type="ARBA" id="ARBA00022729"/>
    </source>
</evidence>
<keyword evidence="3" id="KW-0732">Signal</keyword>
<organism evidence="6 7">
    <name type="scientific">Aurantiacibacter xanthus</name>
    <dbReference type="NCBI Taxonomy" id="1784712"/>
    <lineage>
        <taxon>Bacteria</taxon>
        <taxon>Pseudomonadati</taxon>
        <taxon>Pseudomonadota</taxon>
        <taxon>Alphaproteobacteria</taxon>
        <taxon>Sphingomonadales</taxon>
        <taxon>Erythrobacteraceae</taxon>
        <taxon>Aurantiacibacter</taxon>
    </lineage>
</organism>
<dbReference type="Proteomes" id="UP000265366">
    <property type="component" value="Unassembled WGS sequence"/>
</dbReference>
<feature type="transmembrane region" description="Helical" evidence="4">
    <location>
        <begin position="34"/>
        <end position="55"/>
    </location>
</feature>
<dbReference type="Gene3D" id="2.160.20.10">
    <property type="entry name" value="Single-stranded right-handed beta-helix, Pectin lyase-like"/>
    <property type="match status" value="1"/>
</dbReference>
<dbReference type="Pfam" id="PF05860">
    <property type="entry name" value="TPS"/>
    <property type="match status" value="1"/>
</dbReference>
<protein>
    <submittedName>
        <fullName evidence="6">Filamentous hemagglutinin N-terminal domain-containing protein</fullName>
    </submittedName>
</protein>
<dbReference type="EMBL" id="QXFM01000139">
    <property type="protein sequence ID" value="RIV81102.1"/>
    <property type="molecule type" value="Genomic_DNA"/>
</dbReference>
<evidence type="ECO:0000256" key="1">
    <source>
        <dbReference type="ARBA" id="ARBA00004613"/>
    </source>
</evidence>
<evidence type="ECO:0000259" key="5">
    <source>
        <dbReference type="SMART" id="SM00912"/>
    </source>
</evidence>
<dbReference type="Pfam" id="PF18657">
    <property type="entry name" value="YDG"/>
    <property type="match status" value="25"/>
</dbReference>
<evidence type="ECO:0000313" key="7">
    <source>
        <dbReference type="Proteomes" id="UP000265366"/>
    </source>
</evidence>
<reference evidence="6 7" key="1">
    <citation type="submission" date="2018-08" db="EMBL/GenBank/DDBJ databases">
        <title>Erythrobacter zhengii sp.nov., a bacterium isolated from deep-sea sediment.</title>
        <authorList>
            <person name="Fang C."/>
            <person name="Wu Y.-H."/>
            <person name="Sun C."/>
            <person name="Wang H."/>
            <person name="Cheng H."/>
            <person name="Meng F.-X."/>
            <person name="Wang C.-S."/>
            <person name="Xu X.-W."/>
        </authorList>
    </citation>
    <scope>NUCLEOTIDE SEQUENCE [LARGE SCALE GENOMIC DNA]</scope>
    <source>
        <strain evidence="6 7">CCTCC AB 2015396</strain>
    </source>
</reference>
<keyword evidence="4" id="KW-1133">Transmembrane helix</keyword>
<name>A0A3A1P193_9SPHN</name>
<keyword evidence="4" id="KW-0812">Transmembrane</keyword>
<keyword evidence="7" id="KW-1185">Reference proteome</keyword>
<dbReference type="InterPro" id="IPR008638">
    <property type="entry name" value="FhaB/CdiA-like_TPS"/>
</dbReference>
<dbReference type="SUPFAM" id="SSF51126">
    <property type="entry name" value="Pectin lyase-like"/>
    <property type="match status" value="1"/>
</dbReference>